<reference evidence="1 2" key="1">
    <citation type="journal article" date="2019" name="Int. J. Syst. Evol. Microbiol.">
        <title>The Global Catalogue of Microorganisms (GCM) 10K type strain sequencing project: providing services to taxonomists for standard genome sequencing and annotation.</title>
        <authorList>
            <consortium name="The Broad Institute Genomics Platform"/>
            <consortium name="The Broad Institute Genome Sequencing Center for Infectious Disease"/>
            <person name="Wu L."/>
            <person name="Ma J."/>
        </authorList>
    </citation>
    <scope>NUCLEOTIDE SEQUENCE [LARGE SCALE GENOMIC DNA]</scope>
    <source>
        <strain evidence="1 2">CGMCC 1.12124</strain>
    </source>
</reference>
<dbReference type="InterPro" id="IPR019587">
    <property type="entry name" value="Polyketide_cyclase/dehydratase"/>
</dbReference>
<name>A0ABD5R510_9EURY</name>
<dbReference type="RefSeq" id="WP_256412530.1">
    <property type="nucleotide sequence ID" value="NZ_JANHDM010000011.1"/>
</dbReference>
<dbReference type="Pfam" id="PF10604">
    <property type="entry name" value="Polyketide_cyc2"/>
    <property type="match status" value="1"/>
</dbReference>
<keyword evidence="2" id="KW-1185">Reference proteome</keyword>
<gene>
    <name evidence="1" type="ORF">ACFPM1_14845</name>
</gene>
<dbReference type="AlphaFoldDB" id="A0ABD5R510"/>
<proteinExistence type="predicted"/>
<accession>A0ABD5R510</accession>
<evidence type="ECO:0000313" key="1">
    <source>
        <dbReference type="EMBL" id="MFC5280026.1"/>
    </source>
</evidence>
<comment type="caution">
    <text evidence="1">The sequence shown here is derived from an EMBL/GenBank/DDBJ whole genome shotgun (WGS) entry which is preliminary data.</text>
</comment>
<dbReference type="Proteomes" id="UP001596118">
    <property type="component" value="Unassembled WGS sequence"/>
</dbReference>
<dbReference type="InterPro" id="IPR023393">
    <property type="entry name" value="START-like_dom_sf"/>
</dbReference>
<evidence type="ECO:0000313" key="2">
    <source>
        <dbReference type="Proteomes" id="UP001596118"/>
    </source>
</evidence>
<dbReference type="EMBL" id="JBHSKY010000017">
    <property type="protein sequence ID" value="MFC5280026.1"/>
    <property type="molecule type" value="Genomic_DNA"/>
</dbReference>
<dbReference type="SUPFAM" id="SSF55961">
    <property type="entry name" value="Bet v1-like"/>
    <property type="match status" value="1"/>
</dbReference>
<sequence length="153" mass="17155">MTTFEHTIEIAAPVEHVFAFDSTPENWSRTMASLRDLEVVEETDHGARMTGTYGVFGIAMEMDMEMTVVEPNEELLVTIESDEMSGEIRNRYSGTDAGTRLSHRATYEMGDSLLDRILKPVASRYNERQLENHLRNTKDLVEAEVAAESAAPA</sequence>
<organism evidence="1 2">
    <name type="scientific">Halorubrum rubrum</name>
    <dbReference type="NCBI Taxonomy" id="1126240"/>
    <lineage>
        <taxon>Archaea</taxon>
        <taxon>Methanobacteriati</taxon>
        <taxon>Methanobacteriota</taxon>
        <taxon>Stenosarchaea group</taxon>
        <taxon>Halobacteria</taxon>
        <taxon>Halobacteriales</taxon>
        <taxon>Haloferacaceae</taxon>
        <taxon>Halorubrum</taxon>
    </lineage>
</organism>
<protein>
    <submittedName>
        <fullName evidence="1">SRPBCC family protein</fullName>
    </submittedName>
</protein>
<dbReference type="Gene3D" id="3.30.530.20">
    <property type="match status" value="1"/>
</dbReference>